<sequence length="69" mass="6836">MNMMIRTGLVLLVVLSLGCATQGQGSSGGASSGGKSSASAAPSSSGSSGHKMLTEEDYKRIGISETGSR</sequence>
<feature type="region of interest" description="Disordered" evidence="1">
    <location>
        <begin position="22"/>
        <end position="69"/>
    </location>
</feature>
<gene>
    <name evidence="3" type="ORF">G3M70_10255</name>
</gene>
<evidence type="ECO:0000313" key="4">
    <source>
        <dbReference type="Proteomes" id="UP000594688"/>
    </source>
</evidence>
<evidence type="ECO:0000256" key="2">
    <source>
        <dbReference type="SAM" id="SignalP"/>
    </source>
</evidence>
<feature type="compositionally biased region" description="Basic and acidic residues" evidence="1">
    <location>
        <begin position="52"/>
        <end position="69"/>
    </location>
</feature>
<reference evidence="3 4" key="1">
    <citation type="submission" date="2020-02" db="EMBL/GenBank/DDBJ databases">
        <title>Genomic and physiological characterization of two novel Nitrospinaceae genera.</title>
        <authorList>
            <person name="Mueller A.J."/>
            <person name="Jung M.-Y."/>
            <person name="Strachan C.R."/>
            <person name="Herbold C.W."/>
            <person name="Kirkegaard R.H."/>
            <person name="Daims H."/>
        </authorList>
    </citation>
    <scope>NUCLEOTIDE SEQUENCE [LARGE SCALE GENOMIC DNA]</scope>
    <source>
        <strain evidence="3">EB</strain>
    </source>
</reference>
<feature type="signal peptide" evidence="2">
    <location>
        <begin position="1"/>
        <end position="25"/>
    </location>
</feature>
<evidence type="ECO:0000256" key="1">
    <source>
        <dbReference type="SAM" id="MobiDB-lite"/>
    </source>
</evidence>
<keyword evidence="2" id="KW-0732">Signal</keyword>
<dbReference type="EMBL" id="CP048685">
    <property type="protein sequence ID" value="QPJ62231.1"/>
    <property type="molecule type" value="Genomic_DNA"/>
</dbReference>
<name>A0A7T0BWH3_9BACT</name>
<dbReference type="AlphaFoldDB" id="A0A7T0BWH3"/>
<organism evidence="3 4">
    <name type="scientific">Candidatus Nitronauta litoralis</name>
    <dbReference type="NCBI Taxonomy" id="2705533"/>
    <lineage>
        <taxon>Bacteria</taxon>
        <taxon>Pseudomonadati</taxon>
        <taxon>Nitrospinota/Tectimicrobiota group</taxon>
        <taxon>Nitrospinota</taxon>
        <taxon>Nitrospinia</taxon>
        <taxon>Nitrospinales</taxon>
        <taxon>Nitrospinaceae</taxon>
        <taxon>Candidatus Nitronauta</taxon>
    </lineage>
</organism>
<evidence type="ECO:0008006" key="5">
    <source>
        <dbReference type="Google" id="ProtNLM"/>
    </source>
</evidence>
<feature type="compositionally biased region" description="Low complexity" evidence="1">
    <location>
        <begin position="33"/>
        <end position="49"/>
    </location>
</feature>
<protein>
    <recommendedName>
        <fullName evidence="5">Lipoprotein</fullName>
    </recommendedName>
</protein>
<dbReference type="PROSITE" id="PS51257">
    <property type="entry name" value="PROKAR_LIPOPROTEIN"/>
    <property type="match status" value="1"/>
</dbReference>
<feature type="chain" id="PRO_5032333094" description="Lipoprotein" evidence="2">
    <location>
        <begin position="26"/>
        <end position="69"/>
    </location>
</feature>
<dbReference type="KEGG" id="nli:G3M70_10255"/>
<evidence type="ECO:0000313" key="3">
    <source>
        <dbReference type="EMBL" id="QPJ62231.1"/>
    </source>
</evidence>
<accession>A0A7T0BWH3</accession>
<proteinExistence type="predicted"/>
<dbReference type="Proteomes" id="UP000594688">
    <property type="component" value="Chromosome"/>
</dbReference>